<dbReference type="GO" id="GO:0003688">
    <property type="term" value="F:DNA replication origin binding"/>
    <property type="evidence" value="ECO:0007669"/>
    <property type="project" value="TreeGrafter"/>
</dbReference>
<accession>A0A164A825</accession>
<reference evidence="1 2" key="1">
    <citation type="submission" date="2016-03" db="EMBL/GenBank/DDBJ databases">
        <title>Microsymbionts genomes from the relict species Vavilovia formosa (Stev.) Fed.</title>
        <authorList>
            <person name="Kopat V."/>
            <person name="Chirak E."/>
            <person name="Kimeklis A."/>
            <person name="Andronov E."/>
        </authorList>
    </citation>
    <scope>NUCLEOTIDE SEQUENCE [LARGE SCALE GENOMIC DNA]</scope>
    <source>
        <strain evidence="1 2">Vaf07</strain>
    </source>
</reference>
<dbReference type="GO" id="GO:0005886">
    <property type="term" value="C:plasma membrane"/>
    <property type="evidence" value="ECO:0007669"/>
    <property type="project" value="TreeGrafter"/>
</dbReference>
<dbReference type="GO" id="GO:0006270">
    <property type="term" value="P:DNA replication initiation"/>
    <property type="evidence" value="ECO:0007669"/>
    <property type="project" value="TreeGrafter"/>
</dbReference>
<dbReference type="Gene3D" id="3.40.50.300">
    <property type="entry name" value="P-loop containing nucleotide triphosphate hydrolases"/>
    <property type="match status" value="1"/>
</dbReference>
<protein>
    <submittedName>
        <fullName evidence="1">Chromosomal replication initiator DnaA</fullName>
    </submittedName>
</protein>
<evidence type="ECO:0000313" key="1">
    <source>
        <dbReference type="EMBL" id="KZD24393.1"/>
    </source>
</evidence>
<dbReference type="EMBL" id="LVYV01000004">
    <property type="protein sequence ID" value="KZD24393.1"/>
    <property type="molecule type" value="Genomic_DNA"/>
</dbReference>
<dbReference type="Proteomes" id="UP000076574">
    <property type="component" value="Unassembled WGS sequence"/>
</dbReference>
<gene>
    <name evidence="1" type="ORF">A4A58_23265</name>
</gene>
<dbReference type="PANTHER" id="PTHR30050:SF5">
    <property type="entry name" value="DNAA REGULATORY INACTIVATOR HDA"/>
    <property type="match status" value="1"/>
</dbReference>
<name>A0A164A825_9BRAD</name>
<comment type="caution">
    <text evidence="1">The sequence shown here is derived from an EMBL/GenBank/DDBJ whole genome shotgun (WGS) entry which is preliminary data.</text>
</comment>
<dbReference type="RefSeq" id="WP_068731091.1">
    <property type="nucleotide sequence ID" value="NZ_LVYV01000004.1"/>
</dbReference>
<proteinExistence type="predicted"/>
<dbReference type="InterPro" id="IPR027417">
    <property type="entry name" value="P-loop_NTPase"/>
</dbReference>
<keyword evidence="2" id="KW-1185">Reference proteome</keyword>
<sequence length="225" mass="24506">MVARVQPRQLAFALPHAESLSRDNFLEGPANAEALGLIDCWPDWPNRVMLLVGPEGAGKSHLAAIWAEEAGARSTMARSLTAATVPAELVTNALVVEDLNAGAFDERALFHLLNLARQDNAYVLITARVAPAAMEVELRDLRSRLRAIPVVNLLPPDDGLFRALIVKFCADRQLSIDESVVSYVASRIERSFAAARHTVELLDSEALRLGRPVTRALAAELLRDA</sequence>
<dbReference type="Gene3D" id="1.10.8.60">
    <property type="match status" value="1"/>
</dbReference>
<dbReference type="SUPFAM" id="SSF52540">
    <property type="entry name" value="P-loop containing nucleoside triphosphate hydrolases"/>
    <property type="match status" value="1"/>
</dbReference>
<dbReference type="PANTHER" id="PTHR30050">
    <property type="entry name" value="CHROMOSOMAL REPLICATION INITIATOR PROTEIN DNAA"/>
    <property type="match status" value="1"/>
</dbReference>
<organism evidence="1 2">
    <name type="scientific">Tardiphaga robiniae</name>
    <dbReference type="NCBI Taxonomy" id="943830"/>
    <lineage>
        <taxon>Bacteria</taxon>
        <taxon>Pseudomonadati</taxon>
        <taxon>Pseudomonadota</taxon>
        <taxon>Alphaproteobacteria</taxon>
        <taxon>Hyphomicrobiales</taxon>
        <taxon>Nitrobacteraceae</taxon>
        <taxon>Tardiphaga</taxon>
    </lineage>
</organism>
<dbReference type="STRING" id="943830.A4A58_23265"/>
<dbReference type="OrthoDB" id="7390113at2"/>
<dbReference type="AlphaFoldDB" id="A0A164A825"/>
<evidence type="ECO:0000313" key="2">
    <source>
        <dbReference type="Proteomes" id="UP000076574"/>
    </source>
</evidence>